<dbReference type="Pfam" id="PF04516">
    <property type="entry name" value="CP2"/>
    <property type="match status" value="1"/>
</dbReference>
<sequence>IFITVNCLSTDFSSQKGVKGLPLMIQIDTYSYNNRSNKPIHRAYCQIKVFCDKGAERKIRDEERKQNRKKGKGQASQTQCNNSSDGKLAAIPLQKKSDITYFKTMPDLHSQPVLFIPDVHFANLQRTGQVYYNTDDEREGSSVLVKRMFRPMEEEFGPAPSKQMKEEGMKRVLLYVRRETDDVFDALMLKSPTVKGLMDAISEKYGLPVEKIAKLYKKSKKGILVNMDDNIIEHYSHEDTFILNMESMVEGFKITLTEI</sequence>
<dbReference type="InterPro" id="IPR040167">
    <property type="entry name" value="TF_CP2-like"/>
</dbReference>
<keyword evidence="3 6" id="KW-0238">DNA-binding</keyword>
<proteinExistence type="predicted"/>
<keyword evidence="9" id="KW-1185">Reference proteome</keyword>
<comment type="subcellular location">
    <subcellularLocation>
        <location evidence="1 6">Nucleus</location>
    </subcellularLocation>
</comment>
<reference evidence="10" key="1">
    <citation type="submission" date="2025-08" db="UniProtKB">
        <authorList>
            <consortium name="RefSeq"/>
        </authorList>
    </citation>
    <scope>IDENTIFICATION</scope>
</reference>
<evidence type="ECO:0000256" key="1">
    <source>
        <dbReference type="ARBA" id="ARBA00004123"/>
    </source>
</evidence>
<dbReference type="PANTHER" id="PTHR11037">
    <property type="entry name" value="TRANSCRIPTION FACTOR CP2"/>
    <property type="match status" value="1"/>
</dbReference>
<gene>
    <name evidence="10" type="primary">LOC103605461</name>
</gene>
<dbReference type="PROSITE" id="PS51968">
    <property type="entry name" value="GRH_CP2_DB"/>
    <property type="match status" value="1"/>
</dbReference>
<accession>A0ABM0S5Y6</accession>
<evidence type="ECO:0000256" key="2">
    <source>
        <dbReference type="ARBA" id="ARBA00023015"/>
    </source>
</evidence>
<dbReference type="GeneID" id="103605461"/>
<evidence type="ECO:0000313" key="10">
    <source>
        <dbReference type="RefSeq" id="XP_008588277.1"/>
    </source>
</evidence>
<evidence type="ECO:0000259" key="8">
    <source>
        <dbReference type="PROSITE" id="PS51968"/>
    </source>
</evidence>
<feature type="compositionally biased region" description="Polar residues" evidence="7">
    <location>
        <begin position="74"/>
        <end position="85"/>
    </location>
</feature>
<evidence type="ECO:0000256" key="4">
    <source>
        <dbReference type="ARBA" id="ARBA00023163"/>
    </source>
</evidence>
<dbReference type="PANTHER" id="PTHR11037:SF17">
    <property type="entry name" value="GRAINYHEAD-LIKE PROTEIN 2 HOMOLOG"/>
    <property type="match status" value="1"/>
</dbReference>
<dbReference type="Proteomes" id="UP000694923">
    <property type="component" value="Unplaced"/>
</dbReference>
<keyword evidence="4" id="KW-0804">Transcription</keyword>
<feature type="region of interest" description="Disordered" evidence="7">
    <location>
        <begin position="62"/>
        <end position="87"/>
    </location>
</feature>
<feature type="domain" description="Grh/CP2 DB" evidence="8">
    <location>
        <begin position="1"/>
        <end position="116"/>
    </location>
</feature>
<evidence type="ECO:0000256" key="5">
    <source>
        <dbReference type="ARBA" id="ARBA00023242"/>
    </source>
</evidence>
<dbReference type="Pfam" id="PF25416">
    <property type="entry name" value="GRHL1_C"/>
    <property type="match status" value="1"/>
</dbReference>
<dbReference type="InterPro" id="IPR007604">
    <property type="entry name" value="CP2"/>
</dbReference>
<evidence type="ECO:0000256" key="6">
    <source>
        <dbReference type="PROSITE-ProRule" id="PRU01313"/>
    </source>
</evidence>
<evidence type="ECO:0000256" key="3">
    <source>
        <dbReference type="ARBA" id="ARBA00023125"/>
    </source>
</evidence>
<protein>
    <submittedName>
        <fullName evidence="10">Grainyhead-like protein 2 homolog</fullName>
    </submittedName>
</protein>
<dbReference type="RefSeq" id="XP_008588277.1">
    <property type="nucleotide sequence ID" value="XM_008590055.1"/>
</dbReference>
<keyword evidence="5 6" id="KW-0539">Nucleus</keyword>
<keyword evidence="2" id="KW-0805">Transcription regulation</keyword>
<organism evidence="9 10">
    <name type="scientific">Galeopterus variegatus</name>
    <name type="common">Malayan flying lemur</name>
    <name type="synonym">Cynocephalus variegatus</name>
    <dbReference type="NCBI Taxonomy" id="482537"/>
    <lineage>
        <taxon>Eukaryota</taxon>
        <taxon>Metazoa</taxon>
        <taxon>Chordata</taxon>
        <taxon>Craniata</taxon>
        <taxon>Vertebrata</taxon>
        <taxon>Euteleostomi</taxon>
        <taxon>Mammalia</taxon>
        <taxon>Eutheria</taxon>
        <taxon>Euarchontoglires</taxon>
        <taxon>Dermoptera</taxon>
        <taxon>Cynocephalidae</taxon>
        <taxon>Galeopterus</taxon>
    </lineage>
</organism>
<evidence type="ECO:0000256" key="7">
    <source>
        <dbReference type="SAM" id="MobiDB-lite"/>
    </source>
</evidence>
<dbReference type="InterPro" id="IPR057520">
    <property type="entry name" value="GRHL1/CP2_C"/>
</dbReference>
<feature type="non-terminal residue" evidence="10">
    <location>
        <position position="1"/>
    </location>
</feature>
<evidence type="ECO:0000313" key="9">
    <source>
        <dbReference type="Proteomes" id="UP000694923"/>
    </source>
</evidence>
<name>A0ABM0S5Y6_GALVR</name>